<proteinExistence type="predicted"/>
<keyword evidence="3" id="KW-1185">Reference proteome</keyword>
<feature type="region of interest" description="Disordered" evidence="1">
    <location>
        <begin position="1"/>
        <end position="31"/>
    </location>
</feature>
<name>A0AAD4GC10_BOLED</name>
<sequence>MNVMQVQDNGKFSAPKGQPQRALSASESTMHTGDDRKVVANIRATDVALRLKRVPAGFYTVVYHSGLEWRTDTKRSSMNGDVVEWSEPVLLPSDLTATVSLEVYATFEFQPVLGDGEQLRKLTITVEQLLDHSVNYIRERVTVCKVWVLIPWQRSISLHWMETLYPRAHLFLSPSNDIGIRAVMRLRRGSLAPINNRIPRRTRKCDESWP</sequence>
<reference evidence="2" key="1">
    <citation type="submission" date="2019-10" db="EMBL/GenBank/DDBJ databases">
        <authorList>
            <consortium name="DOE Joint Genome Institute"/>
            <person name="Kuo A."/>
            <person name="Miyauchi S."/>
            <person name="Kiss E."/>
            <person name="Drula E."/>
            <person name="Kohler A."/>
            <person name="Sanchez-Garcia M."/>
            <person name="Andreopoulos B."/>
            <person name="Barry K.W."/>
            <person name="Bonito G."/>
            <person name="Buee M."/>
            <person name="Carver A."/>
            <person name="Chen C."/>
            <person name="Cichocki N."/>
            <person name="Clum A."/>
            <person name="Culley D."/>
            <person name="Crous P.W."/>
            <person name="Fauchery L."/>
            <person name="Girlanda M."/>
            <person name="Hayes R."/>
            <person name="Keri Z."/>
            <person name="LaButti K."/>
            <person name="Lipzen A."/>
            <person name="Lombard V."/>
            <person name="Magnuson J."/>
            <person name="Maillard F."/>
            <person name="Morin E."/>
            <person name="Murat C."/>
            <person name="Nolan M."/>
            <person name="Ohm R."/>
            <person name="Pangilinan J."/>
            <person name="Pereira M."/>
            <person name="Perotto S."/>
            <person name="Peter M."/>
            <person name="Riley R."/>
            <person name="Sitrit Y."/>
            <person name="Stielow B."/>
            <person name="Szollosi G."/>
            <person name="Zifcakova L."/>
            <person name="Stursova M."/>
            <person name="Spatafora J.W."/>
            <person name="Tedersoo L."/>
            <person name="Vaario L.-M."/>
            <person name="Yamada A."/>
            <person name="Yan M."/>
            <person name="Wang P."/>
            <person name="Xu J."/>
            <person name="Bruns T."/>
            <person name="Baldrian P."/>
            <person name="Vilgalys R."/>
            <person name="Henrissat B."/>
            <person name="Grigoriev I.V."/>
            <person name="Hibbett D."/>
            <person name="Nagy L.G."/>
            <person name="Martin F.M."/>
        </authorList>
    </citation>
    <scope>NUCLEOTIDE SEQUENCE</scope>
    <source>
        <strain evidence="2">BED1</strain>
    </source>
</reference>
<reference evidence="2" key="2">
    <citation type="journal article" date="2020" name="Nat. Commun.">
        <title>Large-scale genome sequencing of mycorrhizal fungi provides insights into the early evolution of symbiotic traits.</title>
        <authorList>
            <person name="Miyauchi S."/>
            <person name="Kiss E."/>
            <person name="Kuo A."/>
            <person name="Drula E."/>
            <person name="Kohler A."/>
            <person name="Sanchez-Garcia M."/>
            <person name="Morin E."/>
            <person name="Andreopoulos B."/>
            <person name="Barry K.W."/>
            <person name="Bonito G."/>
            <person name="Buee M."/>
            <person name="Carver A."/>
            <person name="Chen C."/>
            <person name="Cichocki N."/>
            <person name="Clum A."/>
            <person name="Culley D."/>
            <person name="Crous P.W."/>
            <person name="Fauchery L."/>
            <person name="Girlanda M."/>
            <person name="Hayes R.D."/>
            <person name="Keri Z."/>
            <person name="LaButti K."/>
            <person name="Lipzen A."/>
            <person name="Lombard V."/>
            <person name="Magnuson J."/>
            <person name="Maillard F."/>
            <person name="Murat C."/>
            <person name="Nolan M."/>
            <person name="Ohm R.A."/>
            <person name="Pangilinan J."/>
            <person name="Pereira M.F."/>
            <person name="Perotto S."/>
            <person name="Peter M."/>
            <person name="Pfister S."/>
            <person name="Riley R."/>
            <person name="Sitrit Y."/>
            <person name="Stielow J.B."/>
            <person name="Szollosi G."/>
            <person name="Zifcakova L."/>
            <person name="Stursova M."/>
            <person name="Spatafora J.W."/>
            <person name="Tedersoo L."/>
            <person name="Vaario L.M."/>
            <person name="Yamada A."/>
            <person name="Yan M."/>
            <person name="Wang P."/>
            <person name="Xu J."/>
            <person name="Bruns T."/>
            <person name="Baldrian P."/>
            <person name="Vilgalys R."/>
            <person name="Dunand C."/>
            <person name="Henrissat B."/>
            <person name="Grigoriev I.V."/>
            <person name="Hibbett D."/>
            <person name="Nagy L.G."/>
            <person name="Martin F.M."/>
        </authorList>
    </citation>
    <scope>NUCLEOTIDE SEQUENCE</scope>
    <source>
        <strain evidence="2">BED1</strain>
    </source>
</reference>
<evidence type="ECO:0000313" key="2">
    <source>
        <dbReference type="EMBL" id="KAF8436612.1"/>
    </source>
</evidence>
<feature type="compositionally biased region" description="Polar residues" evidence="1">
    <location>
        <begin position="21"/>
        <end position="31"/>
    </location>
</feature>
<feature type="compositionally biased region" description="Polar residues" evidence="1">
    <location>
        <begin position="1"/>
        <end position="10"/>
    </location>
</feature>
<protein>
    <submittedName>
        <fullName evidence="2">Uncharacterized protein</fullName>
    </submittedName>
</protein>
<gene>
    <name evidence="2" type="ORF">L210DRAFT_688072</name>
</gene>
<accession>A0AAD4GC10</accession>
<dbReference type="AlphaFoldDB" id="A0AAD4GC10"/>
<organism evidence="2 3">
    <name type="scientific">Boletus edulis BED1</name>
    <dbReference type="NCBI Taxonomy" id="1328754"/>
    <lineage>
        <taxon>Eukaryota</taxon>
        <taxon>Fungi</taxon>
        <taxon>Dikarya</taxon>
        <taxon>Basidiomycota</taxon>
        <taxon>Agaricomycotina</taxon>
        <taxon>Agaricomycetes</taxon>
        <taxon>Agaricomycetidae</taxon>
        <taxon>Boletales</taxon>
        <taxon>Boletineae</taxon>
        <taxon>Boletaceae</taxon>
        <taxon>Boletoideae</taxon>
        <taxon>Boletus</taxon>
    </lineage>
</organism>
<evidence type="ECO:0000313" key="3">
    <source>
        <dbReference type="Proteomes" id="UP001194468"/>
    </source>
</evidence>
<dbReference type="Proteomes" id="UP001194468">
    <property type="component" value="Unassembled WGS sequence"/>
</dbReference>
<evidence type="ECO:0000256" key="1">
    <source>
        <dbReference type="SAM" id="MobiDB-lite"/>
    </source>
</evidence>
<dbReference type="EMBL" id="WHUW01000021">
    <property type="protein sequence ID" value="KAF8436612.1"/>
    <property type="molecule type" value="Genomic_DNA"/>
</dbReference>
<comment type="caution">
    <text evidence="2">The sequence shown here is derived from an EMBL/GenBank/DDBJ whole genome shotgun (WGS) entry which is preliminary data.</text>
</comment>